<organism evidence="2 3">
    <name type="scientific">Leucobacter luti</name>
    <dbReference type="NCBI Taxonomy" id="340320"/>
    <lineage>
        <taxon>Bacteria</taxon>
        <taxon>Bacillati</taxon>
        <taxon>Actinomycetota</taxon>
        <taxon>Actinomycetes</taxon>
        <taxon>Micrococcales</taxon>
        <taxon>Microbacteriaceae</taxon>
        <taxon>Leucobacter</taxon>
    </lineage>
</organism>
<dbReference type="EMBL" id="SHKI01000005">
    <property type="protein sequence ID" value="RZT64525.1"/>
    <property type="molecule type" value="Genomic_DNA"/>
</dbReference>
<dbReference type="Proteomes" id="UP000291832">
    <property type="component" value="Unassembled WGS sequence"/>
</dbReference>
<accession>A0A4Q7TUA8</accession>
<comment type="caution">
    <text evidence="2">The sequence shown here is derived from an EMBL/GenBank/DDBJ whole genome shotgun (WGS) entry which is preliminary data.</text>
</comment>
<proteinExistence type="predicted"/>
<dbReference type="Pfam" id="PF13490">
    <property type="entry name" value="zf-HC2"/>
    <property type="match status" value="1"/>
</dbReference>
<protein>
    <submittedName>
        <fullName evidence="2">Mycothiol system anti-sigma-R factor</fullName>
    </submittedName>
</protein>
<gene>
    <name evidence="2" type="ORF">EV139_1943</name>
</gene>
<sequence>MSDCGCEKAKANLYELLRGELCAEESAPIREHIETCSGCQNEQSVCLQLTEVVRRACEDEREDSAPVDLRDAILRGLRAEVPAGEAAL</sequence>
<reference evidence="2 3" key="1">
    <citation type="journal article" date="2015" name="Stand. Genomic Sci.">
        <title>Genomic Encyclopedia of Bacterial and Archaeal Type Strains, Phase III: the genomes of soil and plant-associated and newly described type strains.</title>
        <authorList>
            <person name="Whitman W.B."/>
            <person name="Woyke T."/>
            <person name="Klenk H.P."/>
            <person name="Zhou Y."/>
            <person name="Lilburn T.G."/>
            <person name="Beck B.J."/>
            <person name="De Vos P."/>
            <person name="Vandamme P."/>
            <person name="Eisen J.A."/>
            <person name="Garrity G."/>
            <person name="Hugenholtz P."/>
            <person name="Kyrpides N.C."/>
        </authorList>
    </citation>
    <scope>NUCLEOTIDE SEQUENCE [LARGE SCALE GENOMIC DNA]</scope>
    <source>
        <strain evidence="2 3">RF6</strain>
    </source>
</reference>
<dbReference type="AlphaFoldDB" id="A0A4Q7TUA8"/>
<name>A0A4Q7TUA8_9MICO</name>
<evidence type="ECO:0000313" key="3">
    <source>
        <dbReference type="Proteomes" id="UP000291832"/>
    </source>
</evidence>
<feature type="domain" description="Putative zinc-finger" evidence="1">
    <location>
        <begin position="6"/>
        <end position="40"/>
    </location>
</feature>
<evidence type="ECO:0000313" key="2">
    <source>
        <dbReference type="EMBL" id="RZT64525.1"/>
    </source>
</evidence>
<evidence type="ECO:0000259" key="1">
    <source>
        <dbReference type="Pfam" id="PF13490"/>
    </source>
</evidence>
<keyword evidence="3" id="KW-1185">Reference proteome</keyword>
<dbReference type="RefSeq" id="WP_130454134.1">
    <property type="nucleotide sequence ID" value="NZ_QYAG01000001.1"/>
</dbReference>
<dbReference type="InterPro" id="IPR027383">
    <property type="entry name" value="Znf_put"/>
</dbReference>
<dbReference type="OrthoDB" id="3267840at2"/>